<name>A0A5K0UAQ7_9VIRU</name>
<accession>A0A5K0UAQ7</accession>
<sequence>MQRTNDNHKRTLYINVDNIDLYYRLFKDDVDTNYDKYMQFIKQDPNVYKDYLKLCDVVCDVRYSSHNVDISDKKTLTNKIVSGEDTTMKGGNLLTAGIVVGSFVVSGVVATMLWYYLNPPEECKPSYPLYPRNKIPDVGGILENILPGSWIKEGIDAGKSVNETITEISEYLDLLTSIFSVFDESAGSTVTQVLKSTTKIALSVGAAVVTAGMGGDKIVNVPFFVTKAINMTTKTFNKLFKTCTKITKNLQRVSDTFRKIQARIDQAVTTAEVLEKNRALMVQSLKSNKNQLAFIYDLFNVDFKGGPFHTECWVNFIMNYYIQSNERVKEIYMLLCVMNDIYLDINESVIGFVGSTLDMVIPESMGIAGTIAPLLKDYSYVLYNNVRDQITDNYNEIPREYKALIQNPEEMSTFIFNKFSSYTLGASDLIIPDIVKDHMKKGIDLLANGLHKGMSMVYMFLNIFIIFSELNAGVNKALVTKNLDAEVLLKECAECGSFEIKGLDKSGQINPEDLANCTKCKKFFIEDESADLDDEVVYNKCMTYKDKRDQIKKGYQKIKGVALDTYKKLNKGVSLEQQARNALQTQKGKKVISKTVTDVQAISKMSQKQRVSKTTDQDGGSIIDQDIEGIDDQYGGSIDKSHESTQTTVFYRTTTLQEMQRIYHRDQKSLPTKIVHLDTDTMTNNTDILKYVQNILDNYDNRRVFVDF</sequence>
<keyword evidence="1" id="KW-0812">Transmembrane</keyword>
<reference evidence="2 3" key="1">
    <citation type="submission" date="2018-10" db="EMBL/GenBank/DDBJ databases">
        <authorList>
            <consortium name="IHU Genomes"/>
        </authorList>
    </citation>
    <scope>NUCLEOTIDE SEQUENCE [LARGE SCALE GENOMIC DNA]</scope>
    <source>
        <strain evidence="2 3">A1</strain>
    </source>
</reference>
<evidence type="ECO:0000313" key="2">
    <source>
        <dbReference type="EMBL" id="VBB18602.1"/>
    </source>
</evidence>
<comment type="caution">
    <text evidence="2">The sequence shown here is derived from an EMBL/GenBank/DDBJ whole genome shotgun (WGS) entry which is preliminary data.</text>
</comment>
<dbReference type="Proteomes" id="UP000594342">
    <property type="component" value="Unassembled WGS sequence"/>
</dbReference>
<protein>
    <submittedName>
        <fullName evidence="2">Uncharacterized protein</fullName>
    </submittedName>
</protein>
<keyword evidence="1" id="KW-1133">Transmembrane helix</keyword>
<keyword evidence="1" id="KW-0472">Membrane</keyword>
<proteinExistence type="predicted"/>
<gene>
    <name evidence="2" type="ORF">YASMINEVIRUS_1065</name>
</gene>
<keyword evidence="3" id="KW-1185">Reference proteome</keyword>
<evidence type="ECO:0000313" key="3">
    <source>
        <dbReference type="Proteomes" id="UP000594342"/>
    </source>
</evidence>
<evidence type="ECO:0000256" key="1">
    <source>
        <dbReference type="SAM" id="Phobius"/>
    </source>
</evidence>
<dbReference type="EMBL" id="UPSH01000001">
    <property type="protein sequence ID" value="VBB18602.1"/>
    <property type="molecule type" value="Genomic_DNA"/>
</dbReference>
<organism evidence="2 3">
    <name type="scientific">Yasminevirus sp. GU-2018</name>
    <dbReference type="NCBI Taxonomy" id="2420051"/>
    <lineage>
        <taxon>Viruses</taxon>
        <taxon>Varidnaviria</taxon>
        <taxon>Bamfordvirae</taxon>
        <taxon>Nucleocytoviricota</taxon>
        <taxon>Megaviricetes</taxon>
        <taxon>Imitervirales</taxon>
        <taxon>Mimiviridae</taxon>
        <taxon>Klosneuvirinae</taxon>
        <taxon>Yasminevirus</taxon>
        <taxon>Yasminevirus saudimassiliense</taxon>
    </lineage>
</organism>
<feature type="transmembrane region" description="Helical" evidence="1">
    <location>
        <begin position="93"/>
        <end position="117"/>
    </location>
</feature>